<dbReference type="RefSeq" id="WP_053192889.1">
    <property type="nucleotide sequence ID" value="NZ_KQ948991.1"/>
</dbReference>
<protein>
    <recommendedName>
        <fullName evidence="3">Bacterial Ig domain-containing protein</fullName>
    </recommendedName>
</protein>
<gene>
    <name evidence="1" type="ORF">ADK37_33530</name>
</gene>
<keyword evidence="2" id="KW-1185">Reference proteome</keyword>
<dbReference type="InterPro" id="IPR013783">
    <property type="entry name" value="Ig-like_fold"/>
</dbReference>
<name>A0A0L8KY09_9ACTN</name>
<dbReference type="OrthoDB" id="3863020at2"/>
<sequence length="247" mass="24255">MSRPRKATGVVLAAIAVAGTVAVSRPPSASAARDGELWGAATIAPGRAGIVEVSGYGGAAPGPGSALTLTAPDDSEVTGVPLAASGYRGEVAAGGGTGTYTFTSTSAEGTFPFVLTVAPDAVPGTRLPGCVLRLTDGRGAVTEQGTCEVTVGLPEPTLTRPESGVPLPARPEASGTAYPGAQVTVRDALENEVCATTTTAEGTWSCAPAADLPAGVGLLQATATLNGVSAMSEQITITVAGRALPRA</sequence>
<dbReference type="PATRIC" id="fig|67356.5.peg.7177"/>
<dbReference type="GO" id="GO:0005975">
    <property type="term" value="P:carbohydrate metabolic process"/>
    <property type="evidence" value="ECO:0007669"/>
    <property type="project" value="UniProtKB-ARBA"/>
</dbReference>
<comment type="caution">
    <text evidence="1">The sequence shown here is derived from an EMBL/GenBank/DDBJ whole genome shotgun (WGS) entry which is preliminary data.</text>
</comment>
<dbReference type="AlphaFoldDB" id="A0A0L8KY09"/>
<accession>A0A0L8KY09</accession>
<organism evidence="1 2">
    <name type="scientific">Streptomyces resistomycificus</name>
    <dbReference type="NCBI Taxonomy" id="67356"/>
    <lineage>
        <taxon>Bacteria</taxon>
        <taxon>Bacillati</taxon>
        <taxon>Actinomycetota</taxon>
        <taxon>Actinomycetes</taxon>
        <taxon>Kitasatosporales</taxon>
        <taxon>Streptomycetaceae</taxon>
        <taxon>Streptomyces</taxon>
        <taxon>Streptomyces aurantiacus group</taxon>
    </lineage>
</organism>
<evidence type="ECO:0000313" key="1">
    <source>
        <dbReference type="EMBL" id="KOG30730.1"/>
    </source>
</evidence>
<dbReference type="Gene3D" id="2.60.40.10">
    <property type="entry name" value="Immunoglobulins"/>
    <property type="match status" value="1"/>
</dbReference>
<evidence type="ECO:0000313" key="2">
    <source>
        <dbReference type="Proteomes" id="UP000037251"/>
    </source>
</evidence>
<dbReference type="EMBL" id="LGUS01000208">
    <property type="protein sequence ID" value="KOG30730.1"/>
    <property type="molecule type" value="Genomic_DNA"/>
</dbReference>
<dbReference type="Proteomes" id="UP000037251">
    <property type="component" value="Unassembled WGS sequence"/>
</dbReference>
<proteinExistence type="predicted"/>
<evidence type="ECO:0008006" key="3">
    <source>
        <dbReference type="Google" id="ProtNLM"/>
    </source>
</evidence>
<reference evidence="2" key="1">
    <citation type="submission" date="2015-07" db="EMBL/GenBank/DDBJ databases">
        <authorList>
            <person name="Ju K.-S."/>
            <person name="Doroghazi J.R."/>
            <person name="Metcalf W.W."/>
        </authorList>
    </citation>
    <scope>NUCLEOTIDE SEQUENCE [LARGE SCALE GENOMIC DNA]</scope>
    <source>
        <strain evidence="2">NRRL 2290</strain>
    </source>
</reference>